<evidence type="ECO:0000256" key="11">
    <source>
        <dbReference type="ARBA" id="ARBA00023012"/>
    </source>
</evidence>
<dbReference type="InterPro" id="IPR003661">
    <property type="entry name" value="HisK_dim/P_dom"/>
</dbReference>
<dbReference type="InterPro" id="IPR036097">
    <property type="entry name" value="HisK_dim/P_sf"/>
</dbReference>
<feature type="domain" description="Histidine kinase" evidence="13">
    <location>
        <begin position="288"/>
        <end position="509"/>
    </location>
</feature>
<evidence type="ECO:0000256" key="2">
    <source>
        <dbReference type="ARBA" id="ARBA00004651"/>
    </source>
</evidence>
<organism evidence="15 16">
    <name type="scientific">Clostridium tanneri</name>
    <dbReference type="NCBI Taxonomy" id="3037988"/>
    <lineage>
        <taxon>Bacteria</taxon>
        <taxon>Bacillati</taxon>
        <taxon>Bacillota</taxon>
        <taxon>Clostridia</taxon>
        <taxon>Eubacteriales</taxon>
        <taxon>Clostridiaceae</taxon>
        <taxon>Clostridium</taxon>
    </lineage>
</organism>
<dbReference type="CDD" id="cd00130">
    <property type="entry name" value="PAS"/>
    <property type="match status" value="1"/>
</dbReference>
<dbReference type="PANTHER" id="PTHR45339">
    <property type="entry name" value="HYBRID SIGNAL TRANSDUCTION HISTIDINE KINASE J"/>
    <property type="match status" value="1"/>
</dbReference>
<dbReference type="EC" id="2.7.13.3" evidence="3"/>
<proteinExistence type="predicted"/>
<protein>
    <recommendedName>
        <fullName evidence="3">histidine kinase</fullName>
        <ecNumber evidence="3">2.7.13.3</ecNumber>
    </recommendedName>
</protein>
<accession>A0ABU4JQW9</accession>
<dbReference type="Gene3D" id="3.30.450.20">
    <property type="entry name" value="PAS domain"/>
    <property type="match status" value="2"/>
</dbReference>
<dbReference type="Pfam" id="PF00512">
    <property type="entry name" value="HisKA"/>
    <property type="match status" value="1"/>
</dbReference>
<dbReference type="PRINTS" id="PR00344">
    <property type="entry name" value="BCTRLSENSOR"/>
</dbReference>
<keyword evidence="7" id="KW-0547">Nucleotide-binding</keyword>
<keyword evidence="8" id="KW-0808">Transferase</keyword>
<dbReference type="SUPFAM" id="SSF55785">
    <property type="entry name" value="PYP-like sensor domain (PAS domain)"/>
    <property type="match status" value="2"/>
</dbReference>
<feature type="domain" description="PAS" evidence="14">
    <location>
        <begin position="12"/>
        <end position="87"/>
    </location>
</feature>
<dbReference type="InterPro" id="IPR005467">
    <property type="entry name" value="His_kinase_dom"/>
</dbReference>
<dbReference type="Pfam" id="PF13426">
    <property type="entry name" value="PAS_9"/>
    <property type="match status" value="2"/>
</dbReference>
<evidence type="ECO:0000256" key="10">
    <source>
        <dbReference type="ARBA" id="ARBA00022989"/>
    </source>
</evidence>
<dbReference type="GO" id="GO:0005524">
    <property type="term" value="F:ATP binding"/>
    <property type="evidence" value="ECO:0007669"/>
    <property type="project" value="UniProtKB-KW"/>
</dbReference>
<dbReference type="PROSITE" id="PS50112">
    <property type="entry name" value="PAS"/>
    <property type="match status" value="1"/>
</dbReference>
<evidence type="ECO:0000256" key="3">
    <source>
        <dbReference type="ARBA" id="ARBA00012438"/>
    </source>
</evidence>
<keyword evidence="6" id="KW-0812">Transmembrane</keyword>
<evidence type="ECO:0000313" key="15">
    <source>
        <dbReference type="EMBL" id="MDW8800532.1"/>
    </source>
</evidence>
<reference evidence="15 16" key="1">
    <citation type="submission" date="2023-04" db="EMBL/GenBank/DDBJ databases">
        <title>Clostridium tannerae sp. nov., isolated from the fecal material of an alpaca.</title>
        <authorList>
            <person name="Miller S."/>
            <person name="Hendry M."/>
            <person name="King J."/>
            <person name="Sankaranarayanan K."/>
            <person name="Lawson P.A."/>
        </authorList>
    </citation>
    <scope>NUCLEOTIDE SEQUENCE [LARGE SCALE GENOMIC DNA]</scope>
    <source>
        <strain evidence="15 16">A1-XYC3</strain>
    </source>
</reference>
<dbReference type="NCBIfam" id="TIGR00229">
    <property type="entry name" value="sensory_box"/>
    <property type="match status" value="1"/>
</dbReference>
<evidence type="ECO:0000256" key="6">
    <source>
        <dbReference type="ARBA" id="ARBA00022692"/>
    </source>
</evidence>
<keyword evidence="5" id="KW-0597">Phosphoprotein</keyword>
<comment type="catalytic activity">
    <reaction evidence="1">
        <text>ATP + protein L-histidine = ADP + protein N-phospho-L-histidine.</text>
        <dbReference type="EC" id="2.7.13.3"/>
    </reaction>
</comment>
<evidence type="ECO:0000256" key="7">
    <source>
        <dbReference type="ARBA" id="ARBA00022741"/>
    </source>
</evidence>
<keyword evidence="9 15" id="KW-0067">ATP-binding</keyword>
<dbReference type="SMART" id="SM00388">
    <property type="entry name" value="HisKA"/>
    <property type="match status" value="1"/>
</dbReference>
<comment type="subcellular location">
    <subcellularLocation>
        <location evidence="2">Cell membrane</location>
        <topology evidence="2">Multi-pass membrane protein</topology>
    </subcellularLocation>
</comment>
<dbReference type="Gene3D" id="3.30.565.10">
    <property type="entry name" value="Histidine kinase-like ATPase, C-terminal domain"/>
    <property type="match status" value="1"/>
</dbReference>
<dbReference type="CDD" id="cd00082">
    <property type="entry name" value="HisKA"/>
    <property type="match status" value="1"/>
</dbReference>
<evidence type="ECO:0000256" key="12">
    <source>
        <dbReference type="ARBA" id="ARBA00023136"/>
    </source>
</evidence>
<gene>
    <name evidence="15" type="ORF">P8V03_05110</name>
</gene>
<dbReference type="Gene3D" id="1.10.287.130">
    <property type="match status" value="1"/>
</dbReference>
<dbReference type="SUPFAM" id="SSF47384">
    <property type="entry name" value="Homodimeric domain of signal transducing histidine kinase"/>
    <property type="match status" value="1"/>
</dbReference>
<keyword evidence="12" id="KW-0472">Membrane</keyword>
<dbReference type="Proteomes" id="UP001281656">
    <property type="component" value="Unassembled WGS sequence"/>
</dbReference>
<evidence type="ECO:0000256" key="5">
    <source>
        <dbReference type="ARBA" id="ARBA00022553"/>
    </source>
</evidence>
<dbReference type="EMBL" id="JARUJP010000004">
    <property type="protein sequence ID" value="MDW8800532.1"/>
    <property type="molecule type" value="Genomic_DNA"/>
</dbReference>
<dbReference type="InterPro" id="IPR000014">
    <property type="entry name" value="PAS"/>
</dbReference>
<keyword evidence="11" id="KW-0902">Two-component regulatory system</keyword>
<keyword evidence="8" id="KW-0418">Kinase</keyword>
<dbReference type="PANTHER" id="PTHR45339:SF1">
    <property type="entry name" value="HYBRID SIGNAL TRANSDUCTION HISTIDINE KINASE J"/>
    <property type="match status" value="1"/>
</dbReference>
<evidence type="ECO:0000256" key="9">
    <source>
        <dbReference type="ARBA" id="ARBA00022840"/>
    </source>
</evidence>
<keyword evidence="4" id="KW-1003">Cell membrane</keyword>
<dbReference type="SUPFAM" id="SSF47226">
    <property type="entry name" value="Histidine-containing phosphotransfer domain, HPT domain"/>
    <property type="match status" value="1"/>
</dbReference>
<evidence type="ECO:0000256" key="4">
    <source>
        <dbReference type="ARBA" id="ARBA00022475"/>
    </source>
</evidence>
<evidence type="ECO:0000259" key="14">
    <source>
        <dbReference type="PROSITE" id="PS50112"/>
    </source>
</evidence>
<dbReference type="SMART" id="SM00387">
    <property type="entry name" value="HATPase_c"/>
    <property type="match status" value="1"/>
</dbReference>
<dbReference type="InterPro" id="IPR003594">
    <property type="entry name" value="HATPase_dom"/>
</dbReference>
<dbReference type="Gene3D" id="1.20.120.160">
    <property type="entry name" value="HPT domain"/>
    <property type="match status" value="1"/>
</dbReference>
<evidence type="ECO:0000259" key="13">
    <source>
        <dbReference type="PROSITE" id="PS50109"/>
    </source>
</evidence>
<dbReference type="PROSITE" id="PS50109">
    <property type="entry name" value="HIS_KIN"/>
    <property type="match status" value="1"/>
</dbReference>
<dbReference type="SMART" id="SM00091">
    <property type="entry name" value="PAS"/>
    <property type="match status" value="2"/>
</dbReference>
<dbReference type="InterPro" id="IPR035965">
    <property type="entry name" value="PAS-like_dom_sf"/>
</dbReference>
<dbReference type="CDD" id="cd16922">
    <property type="entry name" value="HATPase_EvgS-ArcB-TorS-like"/>
    <property type="match status" value="1"/>
</dbReference>
<dbReference type="InterPro" id="IPR004358">
    <property type="entry name" value="Sig_transdc_His_kin-like_C"/>
</dbReference>
<evidence type="ECO:0000256" key="1">
    <source>
        <dbReference type="ARBA" id="ARBA00000085"/>
    </source>
</evidence>
<dbReference type="RefSeq" id="WP_318797023.1">
    <property type="nucleotide sequence ID" value="NZ_JARUJP010000004.1"/>
</dbReference>
<name>A0ABU4JQW9_9CLOT</name>
<comment type="caution">
    <text evidence="15">The sequence shown here is derived from an EMBL/GenBank/DDBJ whole genome shotgun (WGS) entry which is preliminary data.</text>
</comment>
<keyword evidence="16" id="KW-1185">Reference proteome</keyword>
<keyword evidence="10" id="KW-1133">Transmembrane helix</keyword>
<dbReference type="InterPro" id="IPR036890">
    <property type="entry name" value="HATPase_C_sf"/>
</dbReference>
<dbReference type="InterPro" id="IPR036641">
    <property type="entry name" value="HPT_dom_sf"/>
</dbReference>
<evidence type="ECO:0000313" key="16">
    <source>
        <dbReference type="Proteomes" id="UP001281656"/>
    </source>
</evidence>
<evidence type="ECO:0000256" key="8">
    <source>
        <dbReference type="ARBA" id="ARBA00022777"/>
    </source>
</evidence>
<dbReference type="SUPFAM" id="SSF55874">
    <property type="entry name" value="ATPase domain of HSP90 chaperone/DNA topoisomerase II/histidine kinase"/>
    <property type="match status" value="1"/>
</dbReference>
<dbReference type="Pfam" id="PF02518">
    <property type="entry name" value="HATPase_c"/>
    <property type="match status" value="1"/>
</dbReference>
<sequence length="655" mass="74936">MSKATEKALKDSEEKFRTLFNNSDAAIFVQEIGRTEEPGQYIEINDTACKLWGYSREEFLKMTPRDIEDPESSIELPHVIEEFFQKGKCTFQRITIAKDGTYIPVEITAIKFYLQGRYVMASIVRDLRAIRESEEALKKSEAKYKNLFKNMHNAFGYFKVVYDRNKNIIDFIYLEVNNAYEKLVDTKREELIGKSFFQTFFDLKNYKEFYLQIVANAVIESQPFESKEFFIGGNINKWCQVYIYSPEEDCFACIFSDITEQKKNAEELREAKEAAEAASNAKSTFLANVSHEIRTPLNSIIGLVDLTLLTNLTEDQRDSLETVKHSANSLLLIINDILDFSKIEAGKMTVDRTPFNLRNLIESSIKMHQVNVKDKNLILTWNMDANVPEEIIGDANKLEQVINNILGNAIKFTEEGRVILSVKVIENVEDFVEIVFAITDTGIGIAEEDRIKLFKEFSQVDGSITRRYGGTGLGLIISKGLIKIMGGIIGVESQKDKGSTFYFTVKVQRTSVKAAQPKVNVNYNNESKLFYNEEIDKNFENSVKFLSGKYHKNEKANSYSYEFASSMKDKCKNNKPISDNNQLLEFTKGYVKEIKEALEEGNFLKAEKAAKQIKNISSCAGIKNIKMLAFAIELAVRRRDLEEGKKFLKKLEETY</sequence>